<dbReference type="PROSITE" id="PS50005">
    <property type="entry name" value="TPR"/>
    <property type="match status" value="2"/>
</dbReference>
<protein>
    <submittedName>
        <fullName evidence="5">Tetratricopeptide repeat protein</fullName>
    </submittedName>
</protein>
<evidence type="ECO:0000256" key="3">
    <source>
        <dbReference type="PROSITE-ProRule" id="PRU00339"/>
    </source>
</evidence>
<dbReference type="PROSITE" id="PS51318">
    <property type="entry name" value="TAT"/>
    <property type="match status" value="1"/>
</dbReference>
<organism evidence="5 6">
    <name type="scientific">Falsiroseomonas tokyonensis</name>
    <dbReference type="NCBI Taxonomy" id="430521"/>
    <lineage>
        <taxon>Bacteria</taxon>
        <taxon>Pseudomonadati</taxon>
        <taxon>Pseudomonadota</taxon>
        <taxon>Alphaproteobacteria</taxon>
        <taxon>Acetobacterales</taxon>
        <taxon>Roseomonadaceae</taxon>
        <taxon>Falsiroseomonas</taxon>
    </lineage>
</organism>
<keyword evidence="6" id="KW-1185">Reference proteome</keyword>
<dbReference type="PANTHER" id="PTHR45586:SF1">
    <property type="entry name" value="LIPOPOLYSACCHARIDE ASSEMBLY PROTEIN B"/>
    <property type="match status" value="1"/>
</dbReference>
<dbReference type="InterPro" id="IPR051012">
    <property type="entry name" value="CellSynth/LPSAsmb/PSIAsmb"/>
</dbReference>
<dbReference type="PANTHER" id="PTHR45586">
    <property type="entry name" value="TPR REPEAT-CONTAINING PROTEIN PA4667"/>
    <property type="match status" value="1"/>
</dbReference>
<evidence type="ECO:0000256" key="1">
    <source>
        <dbReference type="ARBA" id="ARBA00022737"/>
    </source>
</evidence>
<keyword evidence="1" id="KW-0677">Repeat</keyword>
<evidence type="ECO:0000313" key="5">
    <source>
        <dbReference type="EMBL" id="MFC3003095.1"/>
    </source>
</evidence>
<keyword evidence="2 3" id="KW-0802">TPR repeat</keyword>
<reference evidence="6" key="1">
    <citation type="journal article" date="2019" name="Int. J. Syst. Evol. Microbiol.">
        <title>The Global Catalogue of Microorganisms (GCM) 10K type strain sequencing project: providing services to taxonomists for standard genome sequencing and annotation.</title>
        <authorList>
            <consortium name="The Broad Institute Genomics Platform"/>
            <consortium name="The Broad Institute Genome Sequencing Center for Infectious Disease"/>
            <person name="Wu L."/>
            <person name="Ma J."/>
        </authorList>
    </citation>
    <scope>NUCLEOTIDE SEQUENCE [LARGE SCALE GENOMIC DNA]</scope>
    <source>
        <strain evidence="6">CGMCC 1.16855</strain>
    </source>
</reference>
<evidence type="ECO:0000256" key="2">
    <source>
        <dbReference type="ARBA" id="ARBA00022803"/>
    </source>
</evidence>
<dbReference type="Pfam" id="PF13432">
    <property type="entry name" value="TPR_16"/>
    <property type="match status" value="3"/>
</dbReference>
<dbReference type="EMBL" id="JBHRSB010000009">
    <property type="protein sequence ID" value="MFC3003095.1"/>
    <property type="molecule type" value="Genomic_DNA"/>
</dbReference>
<accession>A0ABV7C006</accession>
<keyword evidence="4" id="KW-0732">Signal</keyword>
<dbReference type="SMART" id="SM00028">
    <property type="entry name" value="TPR"/>
    <property type="match status" value="6"/>
</dbReference>
<dbReference type="RefSeq" id="WP_216839526.1">
    <property type="nucleotide sequence ID" value="NZ_JAFNJS010000009.1"/>
</dbReference>
<dbReference type="Proteomes" id="UP001595420">
    <property type="component" value="Unassembled WGS sequence"/>
</dbReference>
<dbReference type="InterPro" id="IPR019734">
    <property type="entry name" value="TPR_rpt"/>
</dbReference>
<proteinExistence type="predicted"/>
<sequence>MTWFVPPRRALLLAAALLSGCAAAGTPSPATTPVSAEAAEPSGVFGNYLSGRFAQSETDTRAAADRLLEALRRDPDQPEVLSRAFAAALLDGRPEALRLARRLPQNQAAALLLVGSDSLAGRWDRAEQRVRALPRQGPSQLLQPLLLAWVQQGRGQTDAALATLRPLAEAGRLRGIHALHMALIADLAGRTREAERAIRIAMAETPDPSLRLLQVATAILSRAGREAEAMALVDGLARGLGDYAVAAATPASRRALLETRPVGSAVDGIAESYLALAAALRQQGGGEATLILSRLSLRLRPNFAPTLLLIAENYAEDRHPETALQVLEGLPAGDPLASVATLRRAGLYDRMDRVEMAETLLRGLAADMPSAPQPLLRLGDMLRARNRFPDAVTAYDGALARIATPGGGDWPLFYARGISNERSGNWPRAEADFQRALELAPEQPYVLNYLAYTWVERRERLPEARRMLERAVELRPNDGNIVDSLGWALFHMGDIPGALAALERAVELEPRNSVINDHLGDVYWAAGRQQEARFQWRRALGLEPEPDDLAKITTKLRDGLPDPPASTAQRRD</sequence>
<feature type="chain" id="PRO_5047106060" evidence="4">
    <location>
        <begin position="25"/>
        <end position="572"/>
    </location>
</feature>
<feature type="repeat" description="TPR" evidence="3">
    <location>
        <begin position="479"/>
        <end position="512"/>
    </location>
</feature>
<name>A0ABV7C006_9PROT</name>
<feature type="signal peptide" evidence="4">
    <location>
        <begin position="1"/>
        <end position="24"/>
    </location>
</feature>
<feature type="repeat" description="TPR" evidence="3">
    <location>
        <begin position="410"/>
        <end position="443"/>
    </location>
</feature>
<comment type="caution">
    <text evidence="5">The sequence shown here is derived from an EMBL/GenBank/DDBJ whole genome shotgun (WGS) entry which is preliminary data.</text>
</comment>
<gene>
    <name evidence="5" type="ORF">ACFOD3_24590</name>
</gene>
<evidence type="ECO:0000256" key="4">
    <source>
        <dbReference type="SAM" id="SignalP"/>
    </source>
</evidence>
<evidence type="ECO:0000313" key="6">
    <source>
        <dbReference type="Proteomes" id="UP001595420"/>
    </source>
</evidence>
<dbReference type="InterPro" id="IPR006311">
    <property type="entry name" value="TAT_signal"/>
</dbReference>